<sequence length="209" mass="24208">MLSEKEITILSLIRGVSFVSVALSIPRNEVIKIVINNDCSEFWNQIRKELLSMAETNGNKYTCKAFCLDKERLNILKAYKEPSHVICLDEFPRKKKNFQIDEEEDKKPEESLVTHSSFLKSINKKKSKGVILDKITAKSKEFLVLEAEKLSSRFGICEKYDVDRMILKDWTRSFHKTGRIRASTKKYAAASELLQKAYNELLYEFNNPS</sequence>
<dbReference type="Proteomes" id="UP000187209">
    <property type="component" value="Unassembled WGS sequence"/>
</dbReference>
<proteinExistence type="predicted"/>
<evidence type="ECO:0000313" key="1">
    <source>
        <dbReference type="EMBL" id="OMJ96150.1"/>
    </source>
</evidence>
<comment type="caution">
    <text evidence="1">The sequence shown here is derived from an EMBL/GenBank/DDBJ whole genome shotgun (WGS) entry which is preliminary data.</text>
</comment>
<name>A0A1R2D4L3_9CILI</name>
<keyword evidence="2" id="KW-1185">Reference proteome</keyword>
<protein>
    <submittedName>
        <fullName evidence="1">Uncharacterized protein</fullName>
    </submittedName>
</protein>
<accession>A0A1R2D4L3</accession>
<reference evidence="1 2" key="1">
    <citation type="submission" date="2016-11" db="EMBL/GenBank/DDBJ databases">
        <title>The macronuclear genome of Stentor coeruleus: a giant cell with tiny introns.</title>
        <authorList>
            <person name="Slabodnick M."/>
            <person name="Ruby J.G."/>
            <person name="Reiff S.B."/>
            <person name="Swart E.C."/>
            <person name="Gosai S."/>
            <person name="Prabakaran S."/>
            <person name="Witkowska E."/>
            <person name="Larue G.E."/>
            <person name="Fisher S."/>
            <person name="Freeman R.M."/>
            <person name="Gunawardena J."/>
            <person name="Chu W."/>
            <person name="Stover N.A."/>
            <person name="Gregory B.D."/>
            <person name="Nowacki M."/>
            <person name="Derisi J."/>
            <person name="Roy S.W."/>
            <person name="Marshall W.F."/>
            <person name="Sood P."/>
        </authorList>
    </citation>
    <scope>NUCLEOTIDE SEQUENCE [LARGE SCALE GENOMIC DNA]</scope>
    <source>
        <strain evidence="1">WM001</strain>
    </source>
</reference>
<dbReference type="AlphaFoldDB" id="A0A1R2D4L3"/>
<evidence type="ECO:0000313" key="2">
    <source>
        <dbReference type="Proteomes" id="UP000187209"/>
    </source>
</evidence>
<gene>
    <name evidence="1" type="ORF">SteCoe_329</name>
</gene>
<organism evidence="1 2">
    <name type="scientific">Stentor coeruleus</name>
    <dbReference type="NCBI Taxonomy" id="5963"/>
    <lineage>
        <taxon>Eukaryota</taxon>
        <taxon>Sar</taxon>
        <taxon>Alveolata</taxon>
        <taxon>Ciliophora</taxon>
        <taxon>Postciliodesmatophora</taxon>
        <taxon>Heterotrichea</taxon>
        <taxon>Heterotrichida</taxon>
        <taxon>Stentoridae</taxon>
        <taxon>Stentor</taxon>
    </lineage>
</organism>
<dbReference type="EMBL" id="MPUH01000003">
    <property type="protein sequence ID" value="OMJ96150.1"/>
    <property type="molecule type" value="Genomic_DNA"/>
</dbReference>